<gene>
    <name evidence="4" type="ORF">PR048_032699</name>
</gene>
<protein>
    <recommendedName>
        <fullName evidence="1">RNA-directed DNA polymerase</fullName>
        <ecNumber evidence="1">2.7.7.49</ecNumber>
    </recommendedName>
</protein>
<dbReference type="SUPFAM" id="SSF56672">
    <property type="entry name" value="DNA/RNA polymerases"/>
    <property type="match status" value="1"/>
</dbReference>
<dbReference type="InterPro" id="IPR041588">
    <property type="entry name" value="Integrase_H2C2"/>
</dbReference>
<dbReference type="Gene3D" id="1.10.340.70">
    <property type="match status" value="1"/>
</dbReference>
<dbReference type="InterPro" id="IPR050951">
    <property type="entry name" value="Retrovirus_Pol_polyprotein"/>
</dbReference>
<evidence type="ECO:0000259" key="3">
    <source>
        <dbReference type="Pfam" id="PF17921"/>
    </source>
</evidence>
<feature type="domain" description="Integrase zinc-binding" evidence="3">
    <location>
        <begin position="277"/>
        <end position="331"/>
    </location>
</feature>
<accession>A0ABQ9G3P8</accession>
<dbReference type="Pfam" id="PF17921">
    <property type="entry name" value="Integrase_H2C2"/>
    <property type="match status" value="1"/>
</dbReference>
<sequence>MLFRIASAPEVFQQIMCHTLHGIKGANCSMDDILLHAESINKLDAITEMKFLGHVLSDKGIQPDPENIEAIERLKKPQSITELQRFMGMINYLSKFIPRVAERSALLRKLLEKDVAWHWELEHENAFEDLKVCLKSLPLPRYFNHTKPVTISVDASSYSVASVLQQENHPVFYASKAFTMTQQNYNTLSRDCHDIPEPDTRAVYEVHVVIPMSAQRMAQLKDAIHTSTKLSGLCWFILQGWPDTIQQVPDNLRKYWSFRDELAVYEDIIFKGKRTLIPPSWKPLILSQLHCSHKGFQGTVAIARYQVFWSSMRQDIIRIVQKCATCQKFQNNPSQDSLSEETVPSRP</sequence>
<dbReference type="EC" id="2.7.7.49" evidence="1"/>
<reference evidence="4 5" key="1">
    <citation type="submission" date="2023-02" db="EMBL/GenBank/DDBJ databases">
        <title>LHISI_Scaffold_Assembly.</title>
        <authorList>
            <person name="Stuart O.P."/>
            <person name="Cleave R."/>
            <person name="Magrath M.J.L."/>
            <person name="Mikheyev A.S."/>
        </authorList>
    </citation>
    <scope>NUCLEOTIDE SEQUENCE [LARGE SCALE GENOMIC DNA]</scope>
    <source>
        <strain evidence="4">Daus_M_001</strain>
        <tissue evidence="4">Leg muscle</tissue>
    </source>
</reference>
<keyword evidence="5" id="KW-1185">Reference proteome</keyword>
<proteinExistence type="predicted"/>
<dbReference type="Pfam" id="PF17919">
    <property type="entry name" value="RT_RNaseH_2"/>
    <property type="match status" value="1"/>
</dbReference>
<evidence type="ECO:0000256" key="1">
    <source>
        <dbReference type="ARBA" id="ARBA00012493"/>
    </source>
</evidence>
<dbReference type="EMBL" id="JARBHB010000016">
    <property type="protein sequence ID" value="KAJ8866838.1"/>
    <property type="molecule type" value="Genomic_DNA"/>
</dbReference>
<dbReference type="Gene3D" id="3.30.70.270">
    <property type="match status" value="2"/>
</dbReference>
<feature type="domain" description="Reverse transcriptase/retrotransposon-derived protein RNase H-like" evidence="2">
    <location>
        <begin position="119"/>
        <end position="192"/>
    </location>
</feature>
<dbReference type="InterPro" id="IPR041577">
    <property type="entry name" value="RT_RNaseH_2"/>
</dbReference>
<dbReference type="InterPro" id="IPR043128">
    <property type="entry name" value="Rev_trsase/Diguanyl_cyclase"/>
</dbReference>
<evidence type="ECO:0000313" key="5">
    <source>
        <dbReference type="Proteomes" id="UP001159363"/>
    </source>
</evidence>
<evidence type="ECO:0000259" key="2">
    <source>
        <dbReference type="Pfam" id="PF17919"/>
    </source>
</evidence>
<organism evidence="4 5">
    <name type="scientific">Dryococelus australis</name>
    <dbReference type="NCBI Taxonomy" id="614101"/>
    <lineage>
        <taxon>Eukaryota</taxon>
        <taxon>Metazoa</taxon>
        <taxon>Ecdysozoa</taxon>
        <taxon>Arthropoda</taxon>
        <taxon>Hexapoda</taxon>
        <taxon>Insecta</taxon>
        <taxon>Pterygota</taxon>
        <taxon>Neoptera</taxon>
        <taxon>Polyneoptera</taxon>
        <taxon>Phasmatodea</taxon>
        <taxon>Verophasmatodea</taxon>
        <taxon>Anareolatae</taxon>
        <taxon>Phasmatidae</taxon>
        <taxon>Eurycanthinae</taxon>
        <taxon>Dryococelus</taxon>
    </lineage>
</organism>
<dbReference type="InterPro" id="IPR043502">
    <property type="entry name" value="DNA/RNA_pol_sf"/>
</dbReference>
<dbReference type="PANTHER" id="PTHR37984">
    <property type="entry name" value="PROTEIN CBG26694"/>
    <property type="match status" value="1"/>
</dbReference>
<name>A0ABQ9G3P8_9NEOP</name>
<evidence type="ECO:0000313" key="4">
    <source>
        <dbReference type="EMBL" id="KAJ8866838.1"/>
    </source>
</evidence>
<dbReference type="Proteomes" id="UP001159363">
    <property type="component" value="Chromosome 15"/>
</dbReference>
<comment type="caution">
    <text evidence="4">The sequence shown here is derived from an EMBL/GenBank/DDBJ whole genome shotgun (WGS) entry which is preliminary data.</text>
</comment>
<dbReference type="PANTHER" id="PTHR37984:SF9">
    <property type="entry name" value="INTEGRASE CATALYTIC DOMAIN-CONTAINING PROTEIN"/>
    <property type="match status" value="1"/>
</dbReference>